<reference evidence="3 4" key="1">
    <citation type="submission" date="2020-08" db="EMBL/GenBank/DDBJ databases">
        <title>Plant Genome Project.</title>
        <authorList>
            <person name="Zhang R.-G."/>
        </authorList>
    </citation>
    <scope>NUCLEOTIDE SEQUENCE [LARGE SCALE GENOMIC DNA]</scope>
    <source>
        <tissue evidence="3">Rhizome</tissue>
    </source>
</reference>
<comment type="caution">
    <text evidence="3">The sequence shown here is derived from an EMBL/GenBank/DDBJ whole genome shotgun (WGS) entry which is preliminary data.</text>
</comment>
<dbReference type="PANTHER" id="PTHR12224:SF25">
    <property type="entry name" value="BETA-1,4-N-ACETYLGLUCOSAMINYLTRANSFERASE FAMILY PROTEIN"/>
    <property type="match status" value="1"/>
</dbReference>
<dbReference type="PANTHER" id="PTHR12224">
    <property type="entry name" value="BETA-1,4-MANNOSYL-GLYCOPROTEIN BETA-1,4-N-ACETYLGLUCOSAMINYL-TRANSFERASE"/>
    <property type="match status" value="1"/>
</dbReference>
<feature type="compositionally biased region" description="Basic and acidic residues" evidence="1">
    <location>
        <begin position="1"/>
        <end position="17"/>
    </location>
</feature>
<proteinExistence type="predicted"/>
<name>A0A8J5IMK0_ZINOF</name>
<keyword evidence="2" id="KW-0472">Membrane</keyword>
<evidence type="ECO:0000256" key="2">
    <source>
        <dbReference type="SAM" id="Phobius"/>
    </source>
</evidence>
<dbReference type="InterPro" id="IPR006813">
    <property type="entry name" value="Glyco_trans_17"/>
</dbReference>
<evidence type="ECO:0000313" key="3">
    <source>
        <dbReference type="EMBL" id="KAG6537905.1"/>
    </source>
</evidence>
<evidence type="ECO:0008006" key="5">
    <source>
        <dbReference type="Google" id="ProtNLM"/>
    </source>
</evidence>
<organism evidence="3 4">
    <name type="scientific">Zingiber officinale</name>
    <name type="common">Ginger</name>
    <name type="synonym">Amomum zingiber</name>
    <dbReference type="NCBI Taxonomy" id="94328"/>
    <lineage>
        <taxon>Eukaryota</taxon>
        <taxon>Viridiplantae</taxon>
        <taxon>Streptophyta</taxon>
        <taxon>Embryophyta</taxon>
        <taxon>Tracheophyta</taxon>
        <taxon>Spermatophyta</taxon>
        <taxon>Magnoliopsida</taxon>
        <taxon>Liliopsida</taxon>
        <taxon>Zingiberales</taxon>
        <taxon>Zingiberaceae</taxon>
        <taxon>Zingiber</taxon>
    </lineage>
</organism>
<keyword evidence="4" id="KW-1185">Reference proteome</keyword>
<keyword evidence="2" id="KW-1133">Transmembrane helix</keyword>
<dbReference type="Pfam" id="PF04724">
    <property type="entry name" value="Glyco_transf_17"/>
    <property type="match status" value="1"/>
</dbReference>
<dbReference type="AlphaFoldDB" id="A0A8J5IMK0"/>
<dbReference type="EMBL" id="JACMSC010000001">
    <property type="protein sequence ID" value="KAG6537905.1"/>
    <property type="molecule type" value="Genomic_DNA"/>
</dbReference>
<keyword evidence="2" id="KW-0812">Transmembrane</keyword>
<evidence type="ECO:0000313" key="4">
    <source>
        <dbReference type="Proteomes" id="UP000734854"/>
    </source>
</evidence>
<accession>A0A8J5IMK0</accession>
<dbReference type="GO" id="GO:0003830">
    <property type="term" value="F:beta-1,4-mannosylglycoprotein 4-beta-N-acetylglucosaminyltransferase activity"/>
    <property type="evidence" value="ECO:0007669"/>
    <property type="project" value="InterPro"/>
</dbReference>
<dbReference type="GO" id="GO:0016020">
    <property type="term" value="C:membrane"/>
    <property type="evidence" value="ECO:0007669"/>
    <property type="project" value="InterPro"/>
</dbReference>
<evidence type="ECO:0000256" key="1">
    <source>
        <dbReference type="SAM" id="MobiDB-lite"/>
    </source>
</evidence>
<gene>
    <name evidence="3" type="ORF">ZIOFF_003008</name>
</gene>
<dbReference type="Proteomes" id="UP000734854">
    <property type="component" value="Unassembled WGS sequence"/>
</dbReference>
<feature type="region of interest" description="Disordered" evidence="1">
    <location>
        <begin position="1"/>
        <end position="21"/>
    </location>
</feature>
<dbReference type="GO" id="GO:0006044">
    <property type="term" value="P:N-acetylglucosamine metabolic process"/>
    <property type="evidence" value="ECO:0007669"/>
    <property type="project" value="TreeGrafter"/>
</dbReference>
<sequence>MEERGSQPASKESKGDDVDINIDVTDQRGEGNLPLQKRAYFCFLFFDDLGGGGRRKLAVAAFLMIDSFSPSVVSLRMMQIDHGLKSPLAAMANRKHHHKALLLLLLLLLLPAFVFAVVFHGRKISYFLRPIWDAPPRPFARITHYYARDLPMNHLCHLHGWSSLPSPRQVFDAILFSNELDLLEIRYRELAPFVDKFVIMEANVTFTGDAKPLFFADNLDRFEFARSKIVHGTFLSQADPIPGTDPFRLEAKQRVALNSLLRTSGIGPGDVVIMADADEIPSPETVELLRWCDGVPPVMHLELRHYTYSFEFPVDYSSWRATAQLFHQGTRYRHSRQTDVMLADAGWHCSFCFREIEEFVFKMTAYSHADRVRRPSFLDPSRIQRIICKGDDLFDMLPEEYTFQEMIKKMGPTPKSASAVHLPSYLLENADKFRFLLPGGCSRSKQ</sequence>
<feature type="transmembrane region" description="Helical" evidence="2">
    <location>
        <begin position="100"/>
        <end position="119"/>
    </location>
</feature>
<protein>
    <recommendedName>
        <fullName evidence="5">Beta-1,4-mannosyl-glycoprotein 4-beta-N-acetylglucosaminyltransferase</fullName>
    </recommendedName>
</protein>